<dbReference type="InterPro" id="IPR025322">
    <property type="entry name" value="PADRE_dom"/>
</dbReference>
<comment type="caution">
    <text evidence="1">The sequence shown here is derived from an EMBL/GenBank/DDBJ whole genome shotgun (WGS) entry which is preliminary data.</text>
</comment>
<proteinExistence type="predicted"/>
<evidence type="ECO:0000313" key="1">
    <source>
        <dbReference type="EMBL" id="MCL7027816.1"/>
    </source>
</evidence>
<dbReference type="PANTHER" id="PTHR33148:SF2">
    <property type="entry name" value="DUF4228 DOMAIN-CONTAINING PROTEIN"/>
    <property type="match status" value="1"/>
</dbReference>
<dbReference type="Proteomes" id="UP001177140">
    <property type="component" value="Unassembled WGS sequence"/>
</dbReference>
<gene>
    <name evidence="1" type="ORF">MKW94_004559</name>
</gene>
<dbReference type="AlphaFoldDB" id="A0AA41V1Y2"/>
<organism evidence="1 2">
    <name type="scientific">Papaver nudicaule</name>
    <name type="common">Iceland poppy</name>
    <dbReference type="NCBI Taxonomy" id="74823"/>
    <lineage>
        <taxon>Eukaryota</taxon>
        <taxon>Viridiplantae</taxon>
        <taxon>Streptophyta</taxon>
        <taxon>Embryophyta</taxon>
        <taxon>Tracheophyta</taxon>
        <taxon>Spermatophyta</taxon>
        <taxon>Magnoliopsida</taxon>
        <taxon>Ranunculales</taxon>
        <taxon>Papaveraceae</taxon>
        <taxon>Papaveroideae</taxon>
        <taxon>Papaver</taxon>
    </lineage>
</organism>
<accession>A0AA41V1Y2</accession>
<name>A0AA41V1Y2_PAPNU</name>
<dbReference type="PANTHER" id="PTHR33148">
    <property type="entry name" value="PLASTID MOVEMENT IMPAIRED PROTEIN-RELATED"/>
    <property type="match status" value="1"/>
</dbReference>
<sequence length="163" mass="18242">MGACLVQSRRPKRITDQSPVDSTCSENAVRVVKMDGKVVEYQSSVSVKDVLVNFNGFGVATSNSCSSQILPPNYELKAGRDYYLVPNSQMLVKTDNKFCGEVKQIKVIITKQQLQELLSKQGSIEDLISKVSKGLFDDEHKVDDELGMRSWRPELETIPEGRE</sequence>
<protein>
    <submittedName>
        <fullName evidence="1">Uncharacterized protein</fullName>
    </submittedName>
</protein>
<reference evidence="1" key="1">
    <citation type="submission" date="2022-03" db="EMBL/GenBank/DDBJ databases">
        <title>A functionally conserved STORR gene fusion in Papaver species that diverged 16.8 million years ago.</title>
        <authorList>
            <person name="Catania T."/>
        </authorList>
    </citation>
    <scope>NUCLEOTIDE SEQUENCE</scope>
    <source>
        <strain evidence="1">S-191538</strain>
    </source>
</reference>
<dbReference type="Pfam" id="PF14009">
    <property type="entry name" value="PADRE"/>
    <property type="match status" value="1"/>
</dbReference>
<keyword evidence="2" id="KW-1185">Reference proteome</keyword>
<dbReference type="EMBL" id="JAJJMA010072347">
    <property type="protein sequence ID" value="MCL7027816.1"/>
    <property type="molecule type" value="Genomic_DNA"/>
</dbReference>
<evidence type="ECO:0000313" key="2">
    <source>
        <dbReference type="Proteomes" id="UP001177140"/>
    </source>
</evidence>